<dbReference type="eggNOG" id="COG3415">
    <property type="taxonomic scope" value="Bacteria"/>
</dbReference>
<dbReference type="AlphaFoldDB" id="Q13G54"/>
<accession>Q13G54</accession>
<gene>
    <name evidence="1" type="ORF">Bxe_C1068</name>
</gene>
<evidence type="ECO:0000313" key="1">
    <source>
        <dbReference type="EMBL" id="ABE36935.1"/>
    </source>
</evidence>
<sequence length="163" mass="18137">MHVEGMMTLTETGIIELQRRASGSAVRAEPARHARLILLRAEGLTWAQIRTKPDCSDSYVDRWSKRFAADRLAAVCSRHAGRERYNVTDHLAACVRATQIREVEVLRPHASNYSRFNRCTSLDAEPWLAQTRQQLAQSTANVITVCSPYPSRSSEGGGPDGLT</sequence>
<dbReference type="KEGG" id="bxb:DR64_8733"/>
<evidence type="ECO:0000313" key="2">
    <source>
        <dbReference type="Proteomes" id="UP000001817"/>
    </source>
</evidence>
<dbReference type="KEGG" id="bxe:Bxe_C1068"/>
<proteinExistence type="predicted"/>
<reference evidence="1 2" key="1">
    <citation type="journal article" date="2006" name="Proc. Natl. Acad. Sci. U.S.A.">
        <title>Burkholderia xenovorans LB400 harbors a multi-replicon, 9.73-Mbp genome shaped for versatility.</title>
        <authorList>
            <person name="Chain P.S."/>
            <person name="Denef V.J."/>
            <person name="Konstantinidis K.T."/>
            <person name="Vergez L.M."/>
            <person name="Agullo L."/>
            <person name="Reyes V.L."/>
            <person name="Hauser L."/>
            <person name="Cordova M."/>
            <person name="Gomez L."/>
            <person name="Gonzalez M."/>
            <person name="Land M."/>
            <person name="Lao V."/>
            <person name="Larimer F."/>
            <person name="LiPuma J.J."/>
            <person name="Mahenthiralingam E."/>
            <person name="Malfatti S.A."/>
            <person name="Marx C.J."/>
            <person name="Parnell J.J."/>
            <person name="Ramette A."/>
            <person name="Richardson P."/>
            <person name="Seeger M."/>
            <person name="Smith D."/>
            <person name="Spilker T."/>
            <person name="Sul W.J."/>
            <person name="Tsoi T.V."/>
            <person name="Ulrich L.E."/>
            <person name="Zhulin I.B."/>
            <person name="Tiedje J.M."/>
        </authorList>
    </citation>
    <scope>NUCLEOTIDE SEQUENCE [LARGE SCALE GENOMIC DNA]</scope>
    <source>
        <strain evidence="1 2">LB400</strain>
    </source>
</reference>
<protein>
    <recommendedName>
        <fullName evidence="3">Transposase</fullName>
    </recommendedName>
</protein>
<dbReference type="Proteomes" id="UP000001817">
    <property type="component" value="Chromosome 3"/>
</dbReference>
<dbReference type="Pfam" id="PF13384">
    <property type="entry name" value="HTH_23"/>
    <property type="match status" value="1"/>
</dbReference>
<organism evidence="1 2">
    <name type="scientific">Paraburkholderia xenovorans (strain LB400)</name>
    <dbReference type="NCBI Taxonomy" id="266265"/>
    <lineage>
        <taxon>Bacteria</taxon>
        <taxon>Pseudomonadati</taxon>
        <taxon>Pseudomonadota</taxon>
        <taxon>Betaproteobacteria</taxon>
        <taxon>Burkholderiales</taxon>
        <taxon>Burkholderiaceae</taxon>
        <taxon>Paraburkholderia</taxon>
    </lineage>
</organism>
<dbReference type="STRING" id="266265.Bxe_C1068"/>
<name>Q13G54_PARXL</name>
<keyword evidence="2" id="KW-1185">Reference proteome</keyword>
<evidence type="ECO:0008006" key="3">
    <source>
        <dbReference type="Google" id="ProtNLM"/>
    </source>
</evidence>
<dbReference type="EMBL" id="CP000272">
    <property type="protein sequence ID" value="ABE36935.1"/>
    <property type="molecule type" value="Genomic_DNA"/>
</dbReference>